<dbReference type="OrthoDB" id="4480814at2759"/>
<reference evidence="2 3" key="1">
    <citation type="submission" date="2016-03" db="EMBL/GenBank/DDBJ databases">
        <authorList>
            <person name="Ploux O."/>
        </authorList>
    </citation>
    <scope>NUCLEOTIDE SEQUENCE [LARGE SCALE GENOMIC DNA]</scope>
    <source>
        <strain evidence="2 3">UAMH 11012</strain>
    </source>
</reference>
<organism evidence="2 3">
    <name type="scientific">Phialocephala subalpina</name>
    <dbReference type="NCBI Taxonomy" id="576137"/>
    <lineage>
        <taxon>Eukaryota</taxon>
        <taxon>Fungi</taxon>
        <taxon>Dikarya</taxon>
        <taxon>Ascomycota</taxon>
        <taxon>Pezizomycotina</taxon>
        <taxon>Leotiomycetes</taxon>
        <taxon>Helotiales</taxon>
        <taxon>Mollisiaceae</taxon>
        <taxon>Phialocephala</taxon>
        <taxon>Phialocephala fortinii species complex</taxon>
    </lineage>
</organism>
<dbReference type="PANTHER" id="PTHR28019:SF3">
    <property type="entry name" value="INTEGRAL MEMBRANE PROTEIN (AFU_ORTHOLOGUE AFUA_6G07470)"/>
    <property type="match status" value="1"/>
</dbReference>
<proteinExistence type="predicted"/>
<keyword evidence="1" id="KW-1133">Transmembrane helix</keyword>
<feature type="transmembrane region" description="Helical" evidence="1">
    <location>
        <begin position="155"/>
        <end position="176"/>
    </location>
</feature>
<dbReference type="AlphaFoldDB" id="A0A1L7WTM1"/>
<dbReference type="Pfam" id="PF06687">
    <property type="entry name" value="SUR7"/>
    <property type="match status" value="1"/>
</dbReference>
<accession>A0A1L7WTM1</accession>
<feature type="transmembrane region" description="Helical" evidence="1">
    <location>
        <begin position="233"/>
        <end position="253"/>
    </location>
</feature>
<dbReference type="GO" id="GO:0005886">
    <property type="term" value="C:plasma membrane"/>
    <property type="evidence" value="ECO:0007669"/>
    <property type="project" value="InterPro"/>
</dbReference>
<dbReference type="GO" id="GO:0031505">
    <property type="term" value="P:fungal-type cell wall organization"/>
    <property type="evidence" value="ECO:0007669"/>
    <property type="project" value="TreeGrafter"/>
</dbReference>
<dbReference type="InterPro" id="IPR009571">
    <property type="entry name" value="SUR7/Rim9-like_fungi"/>
</dbReference>
<dbReference type="GO" id="GO:0051285">
    <property type="term" value="C:cell cortex of cell tip"/>
    <property type="evidence" value="ECO:0007669"/>
    <property type="project" value="TreeGrafter"/>
</dbReference>
<evidence type="ECO:0008006" key="4">
    <source>
        <dbReference type="Google" id="ProtNLM"/>
    </source>
</evidence>
<keyword evidence="1" id="KW-0472">Membrane</keyword>
<name>A0A1L7WTM1_9HELO</name>
<sequence>MLAGMLASMSNKNLDIFGANTANLDIFDVNTANLSISSSSLANLGNLARRAATSSDRSSGLTNEALTNATSSSSSSINITASDLELADLYKVSLWNYCGITGSNITCTNAKFDWALSSLDTSKIESTATSLIGVNVTLPLEVKSALKTFAKVAKWIEVVYIIATITTFVELVIGLFATCSRAGSYGTIIISGLSTASIIVASIMVTAVPSTVVGAINSVGKAYGVKASLNTSYLAITWMAVAFSLASSFFWTFRICCSADHSIRKSSSGSPWRRNSDIADAEKMIPSSGYQRVYNPNETSYTGQQYDLYNPRTGMQTQQEYGVPIDGGGVGITEDRWYEGA</sequence>
<dbReference type="EMBL" id="FJOG01000007">
    <property type="protein sequence ID" value="CZR56135.1"/>
    <property type="molecule type" value="Genomic_DNA"/>
</dbReference>
<evidence type="ECO:0000313" key="3">
    <source>
        <dbReference type="Proteomes" id="UP000184330"/>
    </source>
</evidence>
<evidence type="ECO:0000256" key="1">
    <source>
        <dbReference type="SAM" id="Phobius"/>
    </source>
</evidence>
<keyword evidence="3" id="KW-1185">Reference proteome</keyword>
<gene>
    <name evidence="2" type="ORF">PAC_06023</name>
</gene>
<keyword evidence="1" id="KW-0812">Transmembrane</keyword>
<feature type="transmembrane region" description="Helical" evidence="1">
    <location>
        <begin position="188"/>
        <end position="212"/>
    </location>
</feature>
<protein>
    <recommendedName>
        <fullName evidence="4">Integral membrane protein</fullName>
    </recommendedName>
</protein>
<dbReference type="InterPro" id="IPR052413">
    <property type="entry name" value="SUR7_domain"/>
</dbReference>
<evidence type="ECO:0000313" key="2">
    <source>
        <dbReference type="EMBL" id="CZR56135.1"/>
    </source>
</evidence>
<dbReference type="PANTHER" id="PTHR28019">
    <property type="entry name" value="CELL MEMBRANE PROTEIN YLR413W-RELATED"/>
    <property type="match status" value="1"/>
</dbReference>
<dbReference type="Proteomes" id="UP000184330">
    <property type="component" value="Unassembled WGS sequence"/>
</dbReference>